<dbReference type="NCBIfam" id="NF033550">
    <property type="entry name" value="transpos_ISL3"/>
    <property type="match status" value="1"/>
</dbReference>
<feature type="domain" description="Transposase IS204/IS1001/IS1096/IS1165 DDE" evidence="1">
    <location>
        <begin position="88"/>
        <end position="177"/>
    </location>
</feature>
<dbReference type="AlphaFoldDB" id="A0AA86GJN5"/>
<reference evidence="2 3" key="1">
    <citation type="journal article" date="2016" name="BMC Genomics">
        <title>Genomic analysis of the nitrate-respiring Sphingopyxis granuli (formerly Sphingomonas macrogoltabida) strain TFA.</title>
        <authorList>
            <person name="Garcia-Romero I."/>
            <person name="Perez-Pulido A.J."/>
            <person name="Gonzalez-Flores Y.E."/>
            <person name="Reyes-Ramirez F."/>
            <person name="Santero E."/>
            <person name="Floriano B."/>
        </authorList>
    </citation>
    <scope>NUCLEOTIDE SEQUENCE [LARGE SCALE GENOMIC DNA]</scope>
    <source>
        <strain evidence="2 3">TFA</strain>
    </source>
</reference>
<organism evidence="2 3">
    <name type="scientific">Sphingopyxis granuli</name>
    <dbReference type="NCBI Taxonomy" id="267128"/>
    <lineage>
        <taxon>Bacteria</taxon>
        <taxon>Pseudomonadati</taxon>
        <taxon>Pseudomonadota</taxon>
        <taxon>Alphaproteobacteria</taxon>
        <taxon>Sphingomonadales</taxon>
        <taxon>Sphingomonadaceae</taxon>
        <taxon>Sphingopyxis</taxon>
    </lineage>
</organism>
<evidence type="ECO:0000259" key="1">
    <source>
        <dbReference type="Pfam" id="PF01610"/>
    </source>
</evidence>
<dbReference type="InterPro" id="IPR047951">
    <property type="entry name" value="Transpos_ISL3"/>
</dbReference>
<dbReference type="KEGG" id="sgi:SGRAN_1657"/>
<dbReference type="Pfam" id="PF01610">
    <property type="entry name" value="DDE_Tnp_ISL3"/>
    <property type="match status" value="2"/>
</dbReference>
<sequence>MTLRVRRFRCGTPACKVRIFAERLPGVVASRAQRSVRLADSQRAIGLAAGGEPGSRLAHRLAMPVSGDSLLRMIRSAPVPDFIAPTIVGIDDWAWRRGQRYGTIICDLERNRVLDLLPDRNADSVAGWLRRYPGIQVVARDRAGLYADGARRGAPDAVQVADRWHLLRGLGDALREAVGRHRGAVSAAVKCMTGTQARLPPAAPGLARLRTGRKSARRARWEEICRLRAQGHPVSHIAGLTGISQRTVQRWLAAGGEPEHIRPSSSSHLLAPYEDWLESRWQAGCQVGQQLWRDLKEHGYRGSRNSIARWAARRRARDNLQTTAEPEQQTRTGWKAPSRRRCAWYLSQDPGQIDADARAFLHHLYARAPELCTVAGLAAEFIALLDGNDVTRLDRWLEQAADSEVASFAAGIARDIDAVKGAITTRWTTSPVEGQINRVKAIKRQMYGRADYQLLRQRVLLAA</sequence>
<dbReference type="InterPro" id="IPR002560">
    <property type="entry name" value="Transposase_DDE"/>
</dbReference>
<dbReference type="Gene3D" id="1.10.10.60">
    <property type="entry name" value="Homeodomain-like"/>
    <property type="match status" value="1"/>
</dbReference>
<dbReference type="Pfam" id="PF13384">
    <property type="entry name" value="HTH_23"/>
    <property type="match status" value="1"/>
</dbReference>
<dbReference type="PANTHER" id="PTHR33498:SF1">
    <property type="entry name" value="TRANSPOSASE FOR INSERTION SEQUENCE ELEMENT IS1557"/>
    <property type="match status" value="1"/>
</dbReference>
<evidence type="ECO:0000313" key="3">
    <source>
        <dbReference type="Proteomes" id="UP000058599"/>
    </source>
</evidence>
<dbReference type="Proteomes" id="UP000058599">
    <property type="component" value="Chromosome"/>
</dbReference>
<dbReference type="PANTHER" id="PTHR33498">
    <property type="entry name" value="TRANSPOSASE FOR INSERTION SEQUENCE ELEMENT IS1557"/>
    <property type="match status" value="1"/>
</dbReference>
<accession>A0AA86GJN5</accession>
<proteinExistence type="predicted"/>
<name>A0AA86GJN5_9SPHN</name>
<protein>
    <submittedName>
        <fullName evidence="2">Transposase IS204/IS1001/IS1096/IS1165 family protein</fullName>
    </submittedName>
</protein>
<keyword evidence="3" id="KW-1185">Reference proteome</keyword>
<gene>
    <name evidence="2" type="ORF">SGRAN_1657</name>
</gene>
<feature type="domain" description="Transposase IS204/IS1001/IS1096/IS1165 DDE" evidence="1">
    <location>
        <begin position="321"/>
        <end position="459"/>
    </location>
</feature>
<evidence type="ECO:0000313" key="2">
    <source>
        <dbReference type="EMBL" id="AMG74037.1"/>
    </source>
</evidence>
<dbReference type="EMBL" id="CP012199">
    <property type="protein sequence ID" value="AMG74037.1"/>
    <property type="molecule type" value="Genomic_DNA"/>
</dbReference>